<dbReference type="Pfam" id="PF02566">
    <property type="entry name" value="OsmC"/>
    <property type="match status" value="1"/>
</dbReference>
<dbReference type="InterPro" id="IPR036102">
    <property type="entry name" value="OsmC/Ohrsf"/>
</dbReference>
<dbReference type="RefSeq" id="WP_261297291.1">
    <property type="nucleotide sequence ID" value="NZ_JAMTCD010000003.1"/>
</dbReference>
<keyword evidence="2" id="KW-1185">Reference proteome</keyword>
<name>A0A9X3ATU0_9GAMM</name>
<dbReference type="Gene3D" id="3.30.300.20">
    <property type="match status" value="1"/>
</dbReference>
<sequence length="141" mass="15450">MADKIVEVNTTMGESWKVTAQIREHTLIIDQPTAGNEGANPLETFLFSLAGCISAIAKMVARDKKIHIRQFDVQVKAVLNTAGLSGLQTDDPVGFKQIDLIATIDADLDEQQKQDFLDAVCHRCPVHDNLLKPTLVTHSAN</sequence>
<dbReference type="PANTHER" id="PTHR35368:SF1">
    <property type="entry name" value="HYDROPEROXIDE REDUCTASE"/>
    <property type="match status" value="1"/>
</dbReference>
<comment type="caution">
    <text evidence="1">The sequence shown here is derived from an EMBL/GenBank/DDBJ whole genome shotgun (WGS) entry which is preliminary data.</text>
</comment>
<dbReference type="SUPFAM" id="SSF82784">
    <property type="entry name" value="OsmC-like"/>
    <property type="match status" value="1"/>
</dbReference>
<dbReference type="InterPro" id="IPR003718">
    <property type="entry name" value="OsmC/Ohr_fam"/>
</dbReference>
<dbReference type="PANTHER" id="PTHR35368">
    <property type="entry name" value="HYDROPEROXIDE REDUCTASE"/>
    <property type="match status" value="1"/>
</dbReference>
<dbReference type="InterPro" id="IPR052924">
    <property type="entry name" value="OsmC/Ohr_hydroprdx_reductase"/>
</dbReference>
<organism evidence="1 2">
    <name type="scientific">Shewanella holmiensis</name>
    <dbReference type="NCBI Taxonomy" id="2952222"/>
    <lineage>
        <taxon>Bacteria</taxon>
        <taxon>Pseudomonadati</taxon>
        <taxon>Pseudomonadota</taxon>
        <taxon>Gammaproteobacteria</taxon>
        <taxon>Alteromonadales</taxon>
        <taxon>Shewanellaceae</taxon>
        <taxon>Shewanella</taxon>
    </lineage>
</organism>
<evidence type="ECO:0000313" key="2">
    <source>
        <dbReference type="Proteomes" id="UP001155546"/>
    </source>
</evidence>
<evidence type="ECO:0000313" key="1">
    <source>
        <dbReference type="EMBL" id="MCT7940850.1"/>
    </source>
</evidence>
<dbReference type="InterPro" id="IPR015946">
    <property type="entry name" value="KH_dom-like_a/b"/>
</dbReference>
<reference evidence="1" key="1">
    <citation type="journal article" date="2023" name="Int. J. Syst. Evol. Microbiol.">
        <title>&lt;i&gt;Shewanella septentrionalis&lt;/i&gt; sp. nov. and &lt;i&gt;Shewanella holmiensis&lt;/i&gt; sp. nov., isolated from Baltic Sea water and sediments.</title>
        <authorList>
            <person name="Martin-Rodriguez A.J."/>
            <person name="Thorell K."/>
            <person name="Joffre E."/>
            <person name="Jensie-Markopoulos S."/>
            <person name="Moore E.R.B."/>
            <person name="Sjoling A."/>
        </authorList>
    </citation>
    <scope>NUCLEOTIDE SEQUENCE</scope>
    <source>
        <strain evidence="1">SP1S2-7</strain>
    </source>
</reference>
<dbReference type="AlphaFoldDB" id="A0A9X3ATU0"/>
<gene>
    <name evidence="1" type="ORF">NE535_03420</name>
</gene>
<accession>A0A9X3ATU0</accession>
<dbReference type="Proteomes" id="UP001155546">
    <property type="component" value="Unassembled WGS sequence"/>
</dbReference>
<proteinExistence type="predicted"/>
<protein>
    <submittedName>
        <fullName evidence="1">OsmC family protein</fullName>
    </submittedName>
</protein>
<dbReference type="EMBL" id="JAMTCD010000003">
    <property type="protein sequence ID" value="MCT7940850.1"/>
    <property type="molecule type" value="Genomic_DNA"/>
</dbReference>